<reference evidence="3" key="2">
    <citation type="submission" date="2020-11" db="EMBL/GenBank/DDBJ databases">
        <authorList>
            <consortium name="DOE Joint Genome Institute"/>
            <person name="Kuo A."/>
            <person name="Miyauchi S."/>
            <person name="Kiss E."/>
            <person name="Drula E."/>
            <person name="Kohler A."/>
            <person name="Sanchez-Garcia M."/>
            <person name="Andreopoulos B."/>
            <person name="Barry K.W."/>
            <person name="Bonito G."/>
            <person name="Buee M."/>
            <person name="Carver A."/>
            <person name="Chen C."/>
            <person name="Cichocki N."/>
            <person name="Clum A."/>
            <person name="Culley D."/>
            <person name="Crous P.W."/>
            <person name="Fauchery L."/>
            <person name="Girlanda M."/>
            <person name="Hayes R."/>
            <person name="Keri Z."/>
            <person name="Labutti K."/>
            <person name="Lipzen A."/>
            <person name="Lombard V."/>
            <person name="Magnuson J."/>
            <person name="Maillard F."/>
            <person name="Morin E."/>
            <person name="Murat C."/>
            <person name="Nolan M."/>
            <person name="Ohm R."/>
            <person name="Pangilinan J."/>
            <person name="Pereira M."/>
            <person name="Perotto S."/>
            <person name="Peter M."/>
            <person name="Riley R."/>
            <person name="Sitrit Y."/>
            <person name="Stielow B."/>
            <person name="Szollosi G."/>
            <person name="Zifcakova L."/>
            <person name="Stursova M."/>
            <person name="Spatafora J.W."/>
            <person name="Tedersoo L."/>
            <person name="Vaario L.-M."/>
            <person name="Yamada A."/>
            <person name="Yan M."/>
            <person name="Wang P."/>
            <person name="Xu J."/>
            <person name="Bruns T."/>
            <person name="Baldrian P."/>
            <person name="Vilgalys R."/>
            <person name="Henrissat B."/>
            <person name="Grigoriev I.V."/>
            <person name="Hibbett D."/>
            <person name="Nagy L.G."/>
            <person name="Martin F.M."/>
        </authorList>
    </citation>
    <scope>NUCLEOTIDE SEQUENCE</scope>
    <source>
        <strain evidence="3">UH-Tt-Lm1</strain>
    </source>
</reference>
<dbReference type="PANTHER" id="PTHR10039">
    <property type="entry name" value="AMELOGENIN"/>
    <property type="match status" value="1"/>
</dbReference>
<dbReference type="SUPFAM" id="SSF52540">
    <property type="entry name" value="P-loop containing nucleoside triphosphate hydrolases"/>
    <property type="match status" value="1"/>
</dbReference>
<proteinExistence type="predicted"/>
<name>A0A9P6H5E3_9AGAM</name>
<dbReference type="InterPro" id="IPR056884">
    <property type="entry name" value="NPHP3-like_N"/>
</dbReference>
<evidence type="ECO:0000313" key="4">
    <source>
        <dbReference type="Proteomes" id="UP000736335"/>
    </source>
</evidence>
<dbReference type="Pfam" id="PF24883">
    <property type="entry name" value="NPHP3_N"/>
    <property type="match status" value="1"/>
</dbReference>
<evidence type="ECO:0000256" key="1">
    <source>
        <dbReference type="ARBA" id="ARBA00022737"/>
    </source>
</evidence>
<gene>
    <name evidence="3" type="ORF">BJ322DRAFT_1214745</name>
</gene>
<evidence type="ECO:0000313" key="3">
    <source>
        <dbReference type="EMBL" id="KAF9778398.1"/>
    </source>
</evidence>
<sequence length="1425" mass="159059">MKKLIPNKKPKKSLGYPAKHLLLGISTNIAVGPLDFRAALDIDPKDENNPEPSRIEFVGRESEAHKPPTPGSSTVVAIPDIEQGARLMTGNVGHIIREAGPDMASEEQSRKDTVLDASISHPDIANEGVVGFGPLKSLLRTISDICTDCEHATIKNVAARLLSRVTSLDRLFATPPGDVAEQRRRNRVIDELKGIEGQLRLFCGGLELQRLTDNVQCNGDLFTLLEDLQDAIFLYQMAQQTGIVDRGFKSMDPAEAGTLNDFRCARQAEYRHGNRNRCLKGTRGTILDEIELWACDFHKAPVYWLNGLAGTGKSTIAQTIAERLFAEGRLGASFFCSRDFEDRSNLRFIFPTLAVQLARTYTEFRSIFVTLVRSDPEVAHESLYGQMNRLIVQPLIESAISTVIVIDALDECKDDEPASAILSVLGQFMDQIPNVKFFVTGRPEPRIRNGFRLPLLAKVTDVFVLHDVELGRVNSDIRLFYKHNCSEIKHRRHGLDDWPTEEQLDLLCGRAAGLFIYAMATVRFIDLKNMNPRKQLDRLIRSQESGSEGKTKLGAGATLDSLYTTILREAFGDDDPENDPKVRSVLGAVILAANPLSPSAVAAILGLDVADVFPLLSSAHSLLILQENVDHPVQPFHKSFSDFIVDPARCADPRFCVHPPDQHTELLVGCLELMNHKLERNMCKLPDGVINTEVKDLKWRAEQHIDKALGYACRSWHKHLNDTRPTQILKITPVLNKFLEEKFLCWLEVLSVLGAARVAVDAMERAEKWSDLPRTLDLTRDYFRFVLKFFGIISTSAPHVYISALPLSPQTSIVRKLYEQYACPLTRVVQGLPISWDPIPATRYDAHFWGSAAWSPCSRFIAVVKSGVIEILDAATLERRNVFRSPKGVPYRPLCFSPDGCTLTQFCKKGINSWDIQTGGPGGSVDVDFVDFLSSAYSMDGRILAVLGSSWLDFTLVFTIVTFDLLPWTHIRSYHAPEGRIVPPIWTHRDCLRFATVQPGSIDIWEAEFTSVHTPAIIGSFATPDDIADAERGQCLFLPALSQLAFAAQDTISIWDILDSRFSLNHSQIPVSAGLKMSFSSDGRFFSTSAGRNIYVWKKSPSSYVLHQMVTLPSLYVVAVLSPDGETIIAVGGQTIYVWHTRDRIHLPGASAYESGRSHTLDFSSENVLSASVRHPGTTVTIRDLQSGDLWLDIDASMEIMCLRVTRSAVAVAGEGRVIIWNIPEEHCVSARASVEDSAHTATLDLSDLQLYGPREKSISPDLSRIAVLTHTPEPLTQRLQIHDTSTGRRLADVEPFPQACLHIDLGEHEVWGDFGHVIEGWEGIEDRESKNVMEGWEVIEDRESGTTKLKPLSGDMSPQKLRPWNSRCGYKVTQDGWVLSPTEKRLLWLPHHWRSDDVRRIWSGRFLGLKQEGLPEAVILEFFE</sequence>
<comment type="caution">
    <text evidence="3">The sequence shown here is derived from an EMBL/GenBank/DDBJ whole genome shotgun (WGS) entry which is preliminary data.</text>
</comment>
<keyword evidence="4" id="KW-1185">Reference proteome</keyword>
<accession>A0A9P6H5E3</accession>
<dbReference type="InterPro" id="IPR015943">
    <property type="entry name" value="WD40/YVTN_repeat-like_dom_sf"/>
</dbReference>
<dbReference type="Gene3D" id="2.130.10.10">
    <property type="entry name" value="YVTN repeat-like/Quinoprotein amine dehydrogenase"/>
    <property type="match status" value="2"/>
</dbReference>
<dbReference type="SUPFAM" id="SSF82171">
    <property type="entry name" value="DPP6 N-terminal domain-like"/>
    <property type="match status" value="1"/>
</dbReference>
<evidence type="ECO:0000259" key="2">
    <source>
        <dbReference type="PROSITE" id="PS50837"/>
    </source>
</evidence>
<dbReference type="PROSITE" id="PS50837">
    <property type="entry name" value="NACHT"/>
    <property type="match status" value="1"/>
</dbReference>
<dbReference type="InterPro" id="IPR027417">
    <property type="entry name" value="P-loop_NTPase"/>
</dbReference>
<dbReference type="EMBL" id="WIUZ02000023">
    <property type="protein sequence ID" value="KAF9778398.1"/>
    <property type="molecule type" value="Genomic_DNA"/>
</dbReference>
<protein>
    <recommendedName>
        <fullName evidence="2">NACHT domain-containing protein</fullName>
    </recommendedName>
</protein>
<reference evidence="3" key="1">
    <citation type="journal article" date="2020" name="Nat. Commun.">
        <title>Large-scale genome sequencing of mycorrhizal fungi provides insights into the early evolution of symbiotic traits.</title>
        <authorList>
            <person name="Miyauchi S."/>
            <person name="Kiss E."/>
            <person name="Kuo A."/>
            <person name="Drula E."/>
            <person name="Kohler A."/>
            <person name="Sanchez-Garcia M."/>
            <person name="Morin E."/>
            <person name="Andreopoulos B."/>
            <person name="Barry K.W."/>
            <person name="Bonito G."/>
            <person name="Buee M."/>
            <person name="Carver A."/>
            <person name="Chen C."/>
            <person name="Cichocki N."/>
            <person name="Clum A."/>
            <person name="Culley D."/>
            <person name="Crous P.W."/>
            <person name="Fauchery L."/>
            <person name="Girlanda M."/>
            <person name="Hayes R.D."/>
            <person name="Keri Z."/>
            <person name="LaButti K."/>
            <person name="Lipzen A."/>
            <person name="Lombard V."/>
            <person name="Magnuson J."/>
            <person name="Maillard F."/>
            <person name="Murat C."/>
            <person name="Nolan M."/>
            <person name="Ohm R.A."/>
            <person name="Pangilinan J."/>
            <person name="Pereira M.F."/>
            <person name="Perotto S."/>
            <person name="Peter M."/>
            <person name="Pfister S."/>
            <person name="Riley R."/>
            <person name="Sitrit Y."/>
            <person name="Stielow J.B."/>
            <person name="Szollosi G."/>
            <person name="Zifcakova L."/>
            <person name="Stursova M."/>
            <person name="Spatafora J.W."/>
            <person name="Tedersoo L."/>
            <person name="Vaario L.M."/>
            <person name="Yamada A."/>
            <person name="Yan M."/>
            <person name="Wang P."/>
            <person name="Xu J."/>
            <person name="Bruns T."/>
            <person name="Baldrian P."/>
            <person name="Vilgalys R."/>
            <person name="Dunand C."/>
            <person name="Henrissat B."/>
            <person name="Grigoriev I.V."/>
            <person name="Hibbett D."/>
            <person name="Nagy L.G."/>
            <person name="Martin F.M."/>
        </authorList>
    </citation>
    <scope>NUCLEOTIDE SEQUENCE</scope>
    <source>
        <strain evidence="3">UH-Tt-Lm1</strain>
    </source>
</reference>
<dbReference type="Proteomes" id="UP000736335">
    <property type="component" value="Unassembled WGS sequence"/>
</dbReference>
<dbReference type="PANTHER" id="PTHR10039:SF17">
    <property type="entry name" value="FUNGAL STAND N-TERMINAL GOODBYE DOMAIN-CONTAINING PROTEIN-RELATED"/>
    <property type="match status" value="1"/>
</dbReference>
<keyword evidence="1" id="KW-0677">Repeat</keyword>
<dbReference type="Gene3D" id="3.40.50.300">
    <property type="entry name" value="P-loop containing nucleotide triphosphate hydrolases"/>
    <property type="match status" value="1"/>
</dbReference>
<feature type="domain" description="NACHT" evidence="2">
    <location>
        <begin position="301"/>
        <end position="443"/>
    </location>
</feature>
<dbReference type="OrthoDB" id="308690at2759"/>
<organism evidence="3 4">
    <name type="scientific">Thelephora terrestris</name>
    <dbReference type="NCBI Taxonomy" id="56493"/>
    <lineage>
        <taxon>Eukaryota</taxon>
        <taxon>Fungi</taxon>
        <taxon>Dikarya</taxon>
        <taxon>Basidiomycota</taxon>
        <taxon>Agaricomycotina</taxon>
        <taxon>Agaricomycetes</taxon>
        <taxon>Thelephorales</taxon>
        <taxon>Thelephoraceae</taxon>
        <taxon>Thelephora</taxon>
    </lineage>
</organism>
<dbReference type="InterPro" id="IPR007111">
    <property type="entry name" value="NACHT_NTPase"/>
</dbReference>